<dbReference type="GO" id="GO:0032259">
    <property type="term" value="P:methylation"/>
    <property type="evidence" value="ECO:0007669"/>
    <property type="project" value="UniProtKB-KW"/>
</dbReference>
<sequence length="198" mass="22475">MAQVDEIWRSYYQKALSRPHLKRTEFALKLNESTTRVAIDCGCGTGSDVDYLAQSGYQVYGFDINQDSVTICHKRFEGKSLVEISQSSFESFEYPKAGVVLANSSLFFAQPERFATTWQNIETCLEVGGVFAGDFMGERDSWASNHHSSTAPLSEQQVLALFDDFEIVRFFERDERAPTSLGVMKHWHSYSVIAIKRE</sequence>
<dbReference type="EMBL" id="RKIK01000022">
    <property type="protein sequence ID" value="ROV60363.1"/>
    <property type="molecule type" value="Genomic_DNA"/>
</dbReference>
<dbReference type="CDD" id="cd02440">
    <property type="entry name" value="AdoMet_MTases"/>
    <property type="match status" value="1"/>
</dbReference>
<dbReference type="InterPro" id="IPR013216">
    <property type="entry name" value="Methyltransf_11"/>
</dbReference>
<evidence type="ECO:0000313" key="2">
    <source>
        <dbReference type="EMBL" id="ROV60363.1"/>
    </source>
</evidence>
<proteinExistence type="predicted"/>
<dbReference type="Gene3D" id="3.40.50.150">
    <property type="entry name" value="Vaccinia Virus protein VP39"/>
    <property type="match status" value="1"/>
</dbReference>
<dbReference type="RefSeq" id="WP_123781883.1">
    <property type="nucleotide sequence ID" value="NZ_RKIK01000022.1"/>
</dbReference>
<dbReference type="PANTHER" id="PTHR43861:SF6">
    <property type="entry name" value="METHYLTRANSFERASE TYPE 11"/>
    <property type="match status" value="1"/>
</dbReference>
<dbReference type="PANTHER" id="PTHR43861">
    <property type="entry name" value="TRANS-ACONITATE 2-METHYLTRANSFERASE-RELATED"/>
    <property type="match status" value="1"/>
</dbReference>
<keyword evidence="2" id="KW-0489">Methyltransferase</keyword>
<accession>A0A3N3E0T8</accession>
<dbReference type="AlphaFoldDB" id="A0A3N3E0T8"/>
<keyword evidence="2" id="KW-0808">Transferase</keyword>
<comment type="caution">
    <text evidence="2">The sequence shown here is derived from an EMBL/GenBank/DDBJ whole genome shotgun (WGS) entry which is preliminary data.</text>
</comment>
<protein>
    <submittedName>
        <fullName evidence="2">Class I SAM-dependent methyltransferase</fullName>
    </submittedName>
</protein>
<dbReference type="Proteomes" id="UP000278792">
    <property type="component" value="Unassembled WGS sequence"/>
</dbReference>
<evidence type="ECO:0000313" key="3">
    <source>
        <dbReference type="Proteomes" id="UP000278792"/>
    </source>
</evidence>
<dbReference type="InterPro" id="IPR029063">
    <property type="entry name" value="SAM-dependent_MTases_sf"/>
</dbReference>
<organism evidence="2 3">
    <name type="scientific">Vibrio ponticus</name>
    <dbReference type="NCBI Taxonomy" id="265668"/>
    <lineage>
        <taxon>Bacteria</taxon>
        <taxon>Pseudomonadati</taxon>
        <taxon>Pseudomonadota</taxon>
        <taxon>Gammaproteobacteria</taxon>
        <taxon>Vibrionales</taxon>
        <taxon>Vibrionaceae</taxon>
        <taxon>Vibrio</taxon>
    </lineage>
</organism>
<gene>
    <name evidence="2" type="ORF">EGH82_09430</name>
</gene>
<reference evidence="2 3" key="1">
    <citation type="submission" date="2018-11" db="EMBL/GenBank/DDBJ databases">
        <title>Vibrio ponticus strain CAIM 1751 pathogenic for the snapper Lutjanus guttatus.</title>
        <authorList>
            <person name="Soto-Rodriguez S."/>
            <person name="Lozano-Olvera R."/>
            <person name="Gomez-Gil B."/>
        </authorList>
    </citation>
    <scope>NUCLEOTIDE SEQUENCE [LARGE SCALE GENOMIC DNA]</scope>
    <source>
        <strain evidence="2 3">CAIM 1751</strain>
    </source>
</reference>
<dbReference type="SUPFAM" id="SSF53335">
    <property type="entry name" value="S-adenosyl-L-methionine-dependent methyltransferases"/>
    <property type="match status" value="1"/>
</dbReference>
<dbReference type="Pfam" id="PF08241">
    <property type="entry name" value="Methyltransf_11"/>
    <property type="match status" value="1"/>
</dbReference>
<evidence type="ECO:0000259" key="1">
    <source>
        <dbReference type="Pfam" id="PF08241"/>
    </source>
</evidence>
<dbReference type="GO" id="GO:0008757">
    <property type="term" value="F:S-adenosylmethionine-dependent methyltransferase activity"/>
    <property type="evidence" value="ECO:0007669"/>
    <property type="project" value="InterPro"/>
</dbReference>
<feature type="domain" description="Methyltransferase type 11" evidence="1">
    <location>
        <begin position="40"/>
        <end position="132"/>
    </location>
</feature>
<name>A0A3N3E0T8_9VIBR</name>